<gene>
    <name evidence="2" type="ORF">ENL39_02520</name>
</gene>
<sequence length="627" mass="72847">MKKYLRYSSLLPSFFLILTLILSPPFLFTKKALSKKISIDRVLIVSGDKNSIPDDKNKIVKYDSEIYLYAIVKSGGNYYLGYEKSHLPSKAKINGKIHSLKRWESNTWGTLDIRWYKIMPREAPSKPKGSYKWYSNVFSEEEGEEGKWRGWQIIEYEQYPLKERGWSLKLDKKPGTERFRVEIVFNGKTISSPGRPSPNHPSGISPEDYDKGIKENVHRISRLSNHPNRLIRYIEALRGVPWLWGADYRDPPKNTPSKHQSDFTNPVGIECSSLLVSALRAMGNKNLIYTTTENIAMGKYTQPITSTTLTLVRKSFFKNWIPKGIYWTKEGRFYVYGSRKIQIRDKDFNLITEIEKLPFEIIDIAVAEEGIYCIGEKDFVTKIFLIEKNKKIKELFVPEVERIIKIKEKDYTCKVKITPVGIEVKNSDDNGKRLYLFDLYKIYIFDQQGKRLKTISLEKINDKEQNFVGTFSLGERYLYFPLQKGKIAVYNMEGKFIKVINFKEEILDASFNRGKVAIIHPFPLRVEIYNEKGLFMFDFGDVFLNEKGKRVKIKIGSSPSDLQVGDLLITVSPTYHLLVLYEDNGNRILDSEDKVICAGHHGVEIRKVSYFEKRKFVLRRLDPSIKR</sequence>
<comment type="caution">
    <text evidence="2">The sequence shown here is derived from an EMBL/GenBank/DDBJ whole genome shotgun (WGS) entry which is preliminary data.</text>
</comment>
<accession>A0A7V5HYS7</accession>
<dbReference type="AlphaFoldDB" id="A0A7V5HYS7"/>
<proteinExistence type="predicted"/>
<organism evidence="2">
    <name type="scientific">Aerophobetes bacterium</name>
    <dbReference type="NCBI Taxonomy" id="2030807"/>
    <lineage>
        <taxon>Bacteria</taxon>
        <taxon>Candidatus Aerophobota</taxon>
    </lineage>
</organism>
<dbReference type="Proteomes" id="UP000886070">
    <property type="component" value="Unassembled WGS sequence"/>
</dbReference>
<evidence type="ECO:0000313" key="2">
    <source>
        <dbReference type="EMBL" id="HHF98344.1"/>
    </source>
</evidence>
<dbReference type="SUPFAM" id="SSF75011">
    <property type="entry name" value="3-carboxy-cis,cis-mucoante lactonizing enzyme"/>
    <property type="match status" value="1"/>
</dbReference>
<protein>
    <submittedName>
        <fullName evidence="2">Uncharacterized protein</fullName>
    </submittedName>
</protein>
<feature type="region of interest" description="Disordered" evidence="1">
    <location>
        <begin position="189"/>
        <end position="210"/>
    </location>
</feature>
<evidence type="ECO:0000256" key="1">
    <source>
        <dbReference type="SAM" id="MobiDB-lite"/>
    </source>
</evidence>
<name>A0A7V5HYS7_UNCAE</name>
<dbReference type="EMBL" id="DRTT01000077">
    <property type="protein sequence ID" value="HHF98344.1"/>
    <property type="molecule type" value="Genomic_DNA"/>
</dbReference>
<reference evidence="2" key="1">
    <citation type="journal article" date="2020" name="mSystems">
        <title>Genome- and Community-Level Interaction Insights into Carbon Utilization and Element Cycling Functions of Hydrothermarchaeota in Hydrothermal Sediment.</title>
        <authorList>
            <person name="Zhou Z."/>
            <person name="Liu Y."/>
            <person name="Xu W."/>
            <person name="Pan J."/>
            <person name="Luo Z.H."/>
            <person name="Li M."/>
        </authorList>
    </citation>
    <scope>NUCLEOTIDE SEQUENCE [LARGE SCALE GENOMIC DNA]</scope>
    <source>
        <strain evidence="2">HyVt-92</strain>
    </source>
</reference>
<dbReference type="Gene3D" id="3.90.1720.10">
    <property type="entry name" value="endopeptidase domain like (from Nostoc punctiforme)"/>
    <property type="match status" value="1"/>
</dbReference>